<dbReference type="InterPro" id="IPR010730">
    <property type="entry name" value="HET"/>
</dbReference>
<dbReference type="InterPro" id="IPR052895">
    <property type="entry name" value="HetReg/Transcr_Mod"/>
</dbReference>
<proteinExistence type="predicted"/>
<dbReference type="PANTHER" id="PTHR24148">
    <property type="entry name" value="ANKYRIN REPEAT DOMAIN-CONTAINING PROTEIN 39 HOMOLOG-RELATED"/>
    <property type="match status" value="1"/>
</dbReference>
<name>A0A9W7W5I0_9PEZI</name>
<gene>
    <name evidence="2" type="ORF">Tdes44962_MAKER07993</name>
</gene>
<accession>A0A9W7W5I0</accession>
<reference evidence="2 3" key="2">
    <citation type="journal article" date="2021" name="Curr. Genet.">
        <title>Genetic response to nitrogen starvation in the aggressive Eucalyptus foliar pathogen Teratosphaeria destructans.</title>
        <authorList>
            <person name="Havenga M."/>
            <person name="Wingfield B.D."/>
            <person name="Wingfield M.J."/>
            <person name="Dreyer L.L."/>
            <person name="Roets F."/>
            <person name="Aylward J."/>
        </authorList>
    </citation>
    <scope>NUCLEOTIDE SEQUENCE [LARGE SCALE GENOMIC DNA]</scope>
    <source>
        <strain evidence="2">CMW44962</strain>
    </source>
</reference>
<dbReference type="Pfam" id="PF06985">
    <property type="entry name" value="HET"/>
    <property type="match status" value="1"/>
</dbReference>
<keyword evidence="3" id="KW-1185">Reference proteome</keyword>
<feature type="domain" description="Heterokaryon incompatibility" evidence="1">
    <location>
        <begin position="62"/>
        <end position="212"/>
    </location>
</feature>
<dbReference type="PANTHER" id="PTHR24148:SF82">
    <property type="entry name" value="HETEROKARYON INCOMPATIBILITY DOMAIN-CONTAINING PROTEIN"/>
    <property type="match status" value="1"/>
</dbReference>
<evidence type="ECO:0000313" key="2">
    <source>
        <dbReference type="EMBL" id="KAH9840352.1"/>
    </source>
</evidence>
<dbReference type="EMBL" id="RIBY02000591">
    <property type="protein sequence ID" value="KAH9840352.1"/>
    <property type="molecule type" value="Genomic_DNA"/>
</dbReference>
<dbReference type="OrthoDB" id="3553147at2759"/>
<dbReference type="Proteomes" id="UP001138500">
    <property type="component" value="Unassembled WGS sequence"/>
</dbReference>
<evidence type="ECO:0000259" key="1">
    <source>
        <dbReference type="Pfam" id="PF06985"/>
    </source>
</evidence>
<sequence>MALEVREPLEQSQGHDRYEYRTLNQARKEIRLVLVQPASKSPMGDVSCSVKEVSLGDDAPKYETISYVWGDASRRGKIFIEGLTLDVPGSAEEVMRQMRHQDQPRTLWIDAVCINQSDVSEKTEQVSLMADIYSKSLCNLVWLGKQEANTCDLSAAFGSLLADARIQTNDFETFYEITRDFSEQGLEATVDYDSILAFYECTWFRRLWVIQEAALSPSSTCFYLCGDETGHRQIPLLKVLRAAVWLTHHIAHLPEKLVASIGLQNAAEMWLFVDVERGPYSRDASYHPHLKKYLTTFRDFEASEVRDHVNGLLGLYNHYSRTGKCALRPDYTRAPGPIFRDATRACIDEDMGLDVLGMINAPEEDSEGYPSWVPRWDRIWDRDLDIYPMLEVYSCNGSKTYRSLPFDPNDADILPVLGMPFQSVKSVISSPFARDTSTKEQLDFCASSEQALADFDHQPEDIERMLATTLVWGSDHKGQWIHPYAAVRKFRAWKKYLSEHHDWPRANSDHKTEQDTTVMDITKPGDIVAVLWGSTQPVTLRPLQRDGEFKFLGLCYVDGIMDGEALDVDDEGHVEGEQVFRLR</sequence>
<comment type="caution">
    <text evidence="2">The sequence shown here is derived from an EMBL/GenBank/DDBJ whole genome shotgun (WGS) entry which is preliminary data.</text>
</comment>
<protein>
    <submittedName>
        <fullName evidence="2">Heterokaryon incompatibility protein (HET)</fullName>
    </submittedName>
</protein>
<evidence type="ECO:0000313" key="3">
    <source>
        <dbReference type="Proteomes" id="UP001138500"/>
    </source>
</evidence>
<dbReference type="AlphaFoldDB" id="A0A9W7W5I0"/>
<reference evidence="2 3" key="1">
    <citation type="journal article" date="2018" name="IMA Fungus">
        <title>IMA Genome-F 10: Nine draft genome sequences of Claviceps purpurea s.lat., including C. arundinis, C. humidiphila, and C. cf. spartinae, pseudomolecules for the pitch canker pathogen Fusarium circinatum, draft genome of Davidsoniella eucalypti, Grosmannia galeiformis, Quambalaria eucalypti, and Teratosphaeria destructans.</title>
        <authorList>
            <person name="Wingfield B.D."/>
            <person name="Liu M."/>
            <person name="Nguyen H.D."/>
            <person name="Lane F.A."/>
            <person name="Morgan S.W."/>
            <person name="De Vos L."/>
            <person name="Wilken P.M."/>
            <person name="Duong T.A."/>
            <person name="Aylward J."/>
            <person name="Coetzee M.P."/>
            <person name="Dadej K."/>
            <person name="De Beer Z.W."/>
            <person name="Findlay W."/>
            <person name="Havenga M."/>
            <person name="Kolarik M."/>
            <person name="Menzies J.G."/>
            <person name="Naidoo K."/>
            <person name="Pochopski O."/>
            <person name="Shoukouhi P."/>
            <person name="Santana Q.C."/>
            <person name="Seifert K.A."/>
            <person name="Soal N."/>
            <person name="Steenkamp E.T."/>
            <person name="Tatham C.T."/>
            <person name="van der Nest M.A."/>
            <person name="Wingfield M.J."/>
        </authorList>
    </citation>
    <scope>NUCLEOTIDE SEQUENCE [LARGE SCALE GENOMIC DNA]</scope>
    <source>
        <strain evidence="2">CMW44962</strain>
    </source>
</reference>
<organism evidence="2 3">
    <name type="scientific">Teratosphaeria destructans</name>
    <dbReference type="NCBI Taxonomy" id="418781"/>
    <lineage>
        <taxon>Eukaryota</taxon>
        <taxon>Fungi</taxon>
        <taxon>Dikarya</taxon>
        <taxon>Ascomycota</taxon>
        <taxon>Pezizomycotina</taxon>
        <taxon>Dothideomycetes</taxon>
        <taxon>Dothideomycetidae</taxon>
        <taxon>Mycosphaerellales</taxon>
        <taxon>Teratosphaeriaceae</taxon>
        <taxon>Teratosphaeria</taxon>
    </lineage>
</organism>
<dbReference type="Pfam" id="PF26639">
    <property type="entry name" value="Het-6_barrel"/>
    <property type="match status" value="1"/>
</dbReference>